<evidence type="ECO:0000313" key="7">
    <source>
        <dbReference type="Proteomes" id="UP000186545"/>
    </source>
</evidence>
<proteinExistence type="inferred from homology"/>
<dbReference type="InterPro" id="IPR009068">
    <property type="entry name" value="uS15_NS1_RNA-bd_sf"/>
</dbReference>
<dbReference type="Gene3D" id="6.10.250.3130">
    <property type="match status" value="1"/>
</dbReference>
<dbReference type="GO" id="GO:0019843">
    <property type="term" value="F:rRNA binding"/>
    <property type="evidence" value="ECO:0007669"/>
    <property type="project" value="UniProtKB-UniRule"/>
</dbReference>
<evidence type="ECO:0000256" key="1">
    <source>
        <dbReference type="ARBA" id="ARBA00022980"/>
    </source>
</evidence>
<dbReference type="Pfam" id="PF00312">
    <property type="entry name" value="Ribosomal_S15"/>
    <property type="match status" value="1"/>
</dbReference>
<dbReference type="HAMAP" id="MF_01343_B">
    <property type="entry name" value="Ribosomal_uS15_B"/>
    <property type="match status" value="1"/>
</dbReference>
<dbReference type="GO" id="GO:0022627">
    <property type="term" value="C:cytosolic small ribosomal subunit"/>
    <property type="evidence" value="ECO:0007669"/>
    <property type="project" value="TreeGrafter"/>
</dbReference>
<evidence type="ECO:0000256" key="3">
    <source>
        <dbReference type="HAMAP-Rule" id="MF_01343"/>
    </source>
</evidence>
<protein>
    <recommendedName>
        <fullName evidence="3">Small ribosomal subunit protein uS15</fullName>
    </recommendedName>
</protein>
<evidence type="ECO:0000256" key="4">
    <source>
        <dbReference type="RuleBase" id="RU003919"/>
    </source>
</evidence>
<dbReference type="PANTHER" id="PTHR23321:SF26">
    <property type="entry name" value="SMALL RIBOSOMAL SUBUNIT PROTEIN US15M"/>
    <property type="match status" value="1"/>
</dbReference>
<keyword evidence="2 3" id="KW-0687">Ribonucleoprotein</keyword>
<feature type="region of interest" description="Disordered" evidence="5">
    <location>
        <begin position="1"/>
        <end position="26"/>
    </location>
</feature>
<gene>
    <name evidence="3" type="primary">rpsO</name>
    <name evidence="6" type="ORF">A3I18_01175</name>
</gene>
<dbReference type="SMART" id="SM01387">
    <property type="entry name" value="Ribosomal_S15"/>
    <property type="match status" value="1"/>
</dbReference>
<evidence type="ECO:0000313" key="6">
    <source>
        <dbReference type="EMBL" id="OGD70834.1"/>
    </source>
</evidence>
<feature type="compositionally biased region" description="Basic residues" evidence="5">
    <location>
        <begin position="1"/>
        <end position="15"/>
    </location>
</feature>
<dbReference type="AlphaFoldDB" id="A0A1F5EUJ7"/>
<keyword evidence="3" id="KW-0699">rRNA-binding</keyword>
<dbReference type="Proteomes" id="UP000186545">
    <property type="component" value="Unassembled WGS sequence"/>
</dbReference>
<evidence type="ECO:0000256" key="2">
    <source>
        <dbReference type="ARBA" id="ARBA00023274"/>
    </source>
</evidence>
<dbReference type="EMBL" id="MFAD01000003">
    <property type="protein sequence ID" value="OGD70834.1"/>
    <property type="molecule type" value="Genomic_DNA"/>
</dbReference>
<keyword evidence="3" id="KW-0694">RNA-binding</keyword>
<comment type="function">
    <text evidence="3">One of the primary rRNA binding proteins, it binds directly to 16S rRNA where it helps nucleate assembly of the platform of the 30S subunit by binding and bridging several RNA helices of the 16S rRNA.</text>
</comment>
<organism evidence="6 7">
    <name type="scientific">Candidatus Campbellbacteria bacterium RIFCSPLOWO2_02_FULL_35_11</name>
    <dbReference type="NCBI Taxonomy" id="1797581"/>
    <lineage>
        <taxon>Bacteria</taxon>
        <taxon>Candidatus Campbelliibacteriota</taxon>
    </lineage>
</organism>
<dbReference type="CDD" id="cd00353">
    <property type="entry name" value="Ribosomal_S15p_S13e"/>
    <property type="match status" value="1"/>
</dbReference>
<dbReference type="GO" id="GO:0003735">
    <property type="term" value="F:structural constituent of ribosome"/>
    <property type="evidence" value="ECO:0007669"/>
    <property type="project" value="InterPro"/>
</dbReference>
<dbReference type="PANTHER" id="PTHR23321">
    <property type="entry name" value="RIBOSOMAL PROTEIN S15, BACTERIAL AND ORGANELLAR"/>
    <property type="match status" value="1"/>
</dbReference>
<dbReference type="SUPFAM" id="SSF47060">
    <property type="entry name" value="S15/NS1 RNA-binding domain"/>
    <property type="match status" value="1"/>
</dbReference>
<keyword evidence="1 3" id="KW-0689">Ribosomal protein</keyword>
<dbReference type="InterPro" id="IPR000589">
    <property type="entry name" value="Ribosomal_uS15"/>
</dbReference>
<comment type="subunit">
    <text evidence="3">Part of the 30S ribosomal subunit. Forms a bridge to the 50S subunit in the 70S ribosome, contacting the 23S rRNA.</text>
</comment>
<reference evidence="6 7" key="1">
    <citation type="journal article" date="2016" name="Nat. Commun.">
        <title>Thousands of microbial genomes shed light on interconnected biogeochemical processes in an aquifer system.</title>
        <authorList>
            <person name="Anantharaman K."/>
            <person name="Brown C.T."/>
            <person name="Hug L.A."/>
            <person name="Sharon I."/>
            <person name="Castelle C.J."/>
            <person name="Probst A.J."/>
            <person name="Thomas B.C."/>
            <person name="Singh A."/>
            <person name="Wilkins M.J."/>
            <person name="Karaoz U."/>
            <person name="Brodie E.L."/>
            <person name="Williams K.H."/>
            <person name="Hubbard S.S."/>
            <person name="Banfield J.F."/>
        </authorList>
    </citation>
    <scope>NUCLEOTIDE SEQUENCE [LARGE SCALE GENOMIC DNA]</scope>
</reference>
<comment type="similarity">
    <text evidence="3 4">Belongs to the universal ribosomal protein uS15 family.</text>
</comment>
<comment type="function">
    <text evidence="3">Forms an intersubunit bridge (bridge B4) with the 23S rRNA of the 50S subunit in the ribosome.</text>
</comment>
<evidence type="ECO:0000256" key="5">
    <source>
        <dbReference type="SAM" id="MobiDB-lite"/>
    </source>
</evidence>
<dbReference type="NCBIfam" id="TIGR00952">
    <property type="entry name" value="S15_bact"/>
    <property type="match status" value="1"/>
</dbReference>
<comment type="caution">
    <text evidence="6">The sequence shown here is derived from an EMBL/GenBank/DDBJ whole genome shotgun (WGS) entry which is preliminary data.</text>
</comment>
<sequence>MLTKTKKANAIKKARIHDTDTGSPEAQVSILSKKIDELAEHLKKNNKDNHSRRGLLQMVADRRKHLKYLKGKDEKRYEALNKKLGLKNK</sequence>
<dbReference type="GO" id="GO:0006412">
    <property type="term" value="P:translation"/>
    <property type="evidence" value="ECO:0007669"/>
    <property type="project" value="UniProtKB-UniRule"/>
</dbReference>
<dbReference type="Gene3D" id="1.10.287.10">
    <property type="entry name" value="S15/NS1, RNA-binding"/>
    <property type="match status" value="1"/>
</dbReference>
<dbReference type="InterPro" id="IPR005290">
    <property type="entry name" value="Ribosomal_uS15_bac-type"/>
</dbReference>
<name>A0A1F5EUJ7_9BACT</name>
<accession>A0A1F5EUJ7</accession>